<feature type="compositionally biased region" description="Polar residues" evidence="1">
    <location>
        <begin position="1"/>
        <end position="23"/>
    </location>
</feature>
<name>A0A8H7Q6C7_9FUNG</name>
<dbReference type="AlphaFoldDB" id="A0A8H7Q6C7"/>
<dbReference type="Pfam" id="PF13649">
    <property type="entry name" value="Methyltransf_25"/>
    <property type="match status" value="1"/>
</dbReference>
<evidence type="ECO:0000313" key="4">
    <source>
        <dbReference type="Proteomes" id="UP000612746"/>
    </source>
</evidence>
<dbReference type="CDD" id="cd02440">
    <property type="entry name" value="AdoMet_MTases"/>
    <property type="match status" value="1"/>
</dbReference>
<feature type="region of interest" description="Disordered" evidence="1">
    <location>
        <begin position="1"/>
        <end position="29"/>
    </location>
</feature>
<evidence type="ECO:0000313" key="3">
    <source>
        <dbReference type="EMBL" id="KAG2186882.1"/>
    </source>
</evidence>
<dbReference type="PANTHER" id="PTHR43591">
    <property type="entry name" value="METHYLTRANSFERASE"/>
    <property type="match status" value="1"/>
</dbReference>
<dbReference type="SUPFAM" id="SSF53335">
    <property type="entry name" value="S-adenosyl-L-methionine-dependent methyltransferases"/>
    <property type="match status" value="1"/>
</dbReference>
<sequence length="474" mass="53664">MTDISTPVTVNRKTQSASTSPVLPSSRRRQSWLRGNSFLSLLPDFTNSKKKRRSQSLGNVQPSIDGPNNIHFVTSDFDPTTEQIPGSGRRRSSDRSTISSISSLFAKVARKKNTRKNSINSAFTPAAALVCEPKPYIPYVSAFDDHVIGHRCSQKRNSTSSSATAVGEYQANKTSPISLSPRIAYIDALQPDKKLDLDEIRNDAYPIENDEVEVDRLQAKNDLVKLAFDGDYCAPLDFNAIEYPRILDIGCGAGSWCIDLAQRYPDATVFGLDCQDIFPDPKNIPPNCHLLVHNVLHGLKQYPEGWFDYVHCRFMMLAFSPEQYVQVMSECLRVTRKHGYVEVMEMDLRIYGDPTPGPLTQRLNEEVIHATEDLKLSPRVARNLPGLFPDPSKVFSANTRYLSMPIGMWGGRLGVLFKEDLFMFTKKCQPAVAQARNIQQRTDEEFQNEMERVSREVEVYRCFMNFHAYWVEKA</sequence>
<dbReference type="Gene3D" id="3.40.50.150">
    <property type="entry name" value="Vaccinia Virus protein VP39"/>
    <property type="match status" value="1"/>
</dbReference>
<protein>
    <recommendedName>
        <fullName evidence="2">Methyltransferase domain-containing protein</fullName>
    </recommendedName>
</protein>
<evidence type="ECO:0000256" key="1">
    <source>
        <dbReference type="SAM" id="MobiDB-lite"/>
    </source>
</evidence>
<comment type="caution">
    <text evidence="3">The sequence shown here is derived from an EMBL/GenBank/DDBJ whole genome shotgun (WGS) entry which is preliminary data.</text>
</comment>
<reference evidence="3" key="1">
    <citation type="submission" date="2020-12" db="EMBL/GenBank/DDBJ databases">
        <title>Metabolic potential, ecology and presence of endohyphal bacteria is reflected in genomic diversity of Mucoromycotina.</title>
        <authorList>
            <person name="Muszewska A."/>
            <person name="Okrasinska A."/>
            <person name="Steczkiewicz K."/>
            <person name="Drgas O."/>
            <person name="Orlowska M."/>
            <person name="Perlinska-Lenart U."/>
            <person name="Aleksandrzak-Piekarczyk T."/>
            <person name="Szatraj K."/>
            <person name="Zielenkiewicz U."/>
            <person name="Pilsyk S."/>
            <person name="Malc E."/>
            <person name="Mieczkowski P."/>
            <person name="Kruszewska J.S."/>
            <person name="Biernat P."/>
            <person name="Pawlowska J."/>
        </authorList>
    </citation>
    <scope>NUCLEOTIDE SEQUENCE</scope>
    <source>
        <strain evidence="3">WA0000051536</strain>
    </source>
</reference>
<evidence type="ECO:0000259" key="2">
    <source>
        <dbReference type="Pfam" id="PF13649"/>
    </source>
</evidence>
<feature type="domain" description="Methyltransferase" evidence="2">
    <location>
        <begin position="246"/>
        <end position="339"/>
    </location>
</feature>
<proteinExistence type="predicted"/>
<feature type="region of interest" description="Disordered" evidence="1">
    <location>
        <begin position="49"/>
        <end position="96"/>
    </location>
</feature>
<dbReference type="PANTHER" id="PTHR43591:SF24">
    <property type="entry name" value="2-METHOXY-6-POLYPRENYL-1,4-BENZOQUINOL METHYLASE, MITOCHONDRIAL"/>
    <property type="match status" value="1"/>
</dbReference>
<keyword evidence="4" id="KW-1185">Reference proteome</keyword>
<dbReference type="EMBL" id="JAEPRA010000004">
    <property type="protein sequence ID" value="KAG2186882.1"/>
    <property type="molecule type" value="Genomic_DNA"/>
</dbReference>
<dbReference type="Proteomes" id="UP000612746">
    <property type="component" value="Unassembled WGS sequence"/>
</dbReference>
<organism evidence="3 4">
    <name type="scientific">Umbelopsis vinacea</name>
    <dbReference type="NCBI Taxonomy" id="44442"/>
    <lineage>
        <taxon>Eukaryota</taxon>
        <taxon>Fungi</taxon>
        <taxon>Fungi incertae sedis</taxon>
        <taxon>Mucoromycota</taxon>
        <taxon>Mucoromycotina</taxon>
        <taxon>Umbelopsidomycetes</taxon>
        <taxon>Umbelopsidales</taxon>
        <taxon>Umbelopsidaceae</taxon>
        <taxon>Umbelopsis</taxon>
    </lineage>
</organism>
<dbReference type="InterPro" id="IPR041698">
    <property type="entry name" value="Methyltransf_25"/>
</dbReference>
<dbReference type="GO" id="GO:0008168">
    <property type="term" value="F:methyltransferase activity"/>
    <property type="evidence" value="ECO:0007669"/>
    <property type="project" value="TreeGrafter"/>
</dbReference>
<dbReference type="OrthoDB" id="2013972at2759"/>
<accession>A0A8H7Q6C7</accession>
<gene>
    <name evidence="3" type="ORF">INT44_003109</name>
</gene>
<dbReference type="InterPro" id="IPR029063">
    <property type="entry name" value="SAM-dependent_MTases_sf"/>
</dbReference>